<gene>
    <name evidence="2" type="ORF">AT9943_LOCUS6572</name>
</gene>
<organism evidence="2 3">
    <name type="scientific">Arabidopsis thaliana</name>
    <name type="common">Mouse-ear cress</name>
    <dbReference type="NCBI Taxonomy" id="3702"/>
    <lineage>
        <taxon>Eukaryota</taxon>
        <taxon>Viridiplantae</taxon>
        <taxon>Streptophyta</taxon>
        <taxon>Embryophyta</taxon>
        <taxon>Tracheophyta</taxon>
        <taxon>Spermatophyta</taxon>
        <taxon>Magnoliopsida</taxon>
        <taxon>eudicotyledons</taxon>
        <taxon>Gunneridae</taxon>
        <taxon>Pentapetalae</taxon>
        <taxon>rosids</taxon>
        <taxon>malvids</taxon>
        <taxon>Brassicales</taxon>
        <taxon>Brassicaceae</taxon>
        <taxon>Camelineae</taxon>
        <taxon>Arabidopsis</taxon>
    </lineage>
</organism>
<dbReference type="EMBL" id="LR881467">
    <property type="protein sequence ID" value="CAD5318337.1"/>
    <property type="molecule type" value="Genomic_DNA"/>
</dbReference>
<feature type="compositionally biased region" description="Pro residues" evidence="1">
    <location>
        <begin position="32"/>
        <end position="45"/>
    </location>
</feature>
<dbReference type="AlphaFoldDB" id="A0A7G2E8M5"/>
<dbReference type="Proteomes" id="UP000516314">
    <property type="component" value="Chromosome 2"/>
</dbReference>
<protein>
    <submittedName>
        <fullName evidence="2">(thale cress) hypothetical protein</fullName>
    </submittedName>
</protein>
<sequence>MTPQMVANLAYDVERRDGLVEKSHWWMHKSCPPSPGRSPPSPERL</sequence>
<reference evidence="2 3" key="1">
    <citation type="submission" date="2020-09" db="EMBL/GenBank/DDBJ databases">
        <authorList>
            <person name="Ashkenazy H."/>
        </authorList>
    </citation>
    <scope>NUCLEOTIDE SEQUENCE [LARGE SCALE GENOMIC DNA]</scope>
    <source>
        <strain evidence="3">cv. Cdm-0</strain>
    </source>
</reference>
<evidence type="ECO:0000313" key="3">
    <source>
        <dbReference type="Proteomes" id="UP000516314"/>
    </source>
</evidence>
<name>A0A7G2E8M5_ARATH</name>
<accession>A0A7G2E8M5</accession>
<evidence type="ECO:0000313" key="2">
    <source>
        <dbReference type="EMBL" id="CAD5318337.1"/>
    </source>
</evidence>
<feature type="region of interest" description="Disordered" evidence="1">
    <location>
        <begin position="26"/>
        <end position="45"/>
    </location>
</feature>
<proteinExistence type="predicted"/>
<evidence type="ECO:0000256" key="1">
    <source>
        <dbReference type="SAM" id="MobiDB-lite"/>
    </source>
</evidence>